<dbReference type="Proteomes" id="UP000075881">
    <property type="component" value="Unassembled WGS sequence"/>
</dbReference>
<evidence type="ECO:0000256" key="6">
    <source>
        <dbReference type="ARBA" id="ARBA00022801"/>
    </source>
</evidence>
<evidence type="ECO:0000256" key="7">
    <source>
        <dbReference type="ARBA" id="ARBA00022833"/>
    </source>
</evidence>
<dbReference type="GO" id="GO:0006508">
    <property type="term" value="P:proteolysis"/>
    <property type="evidence" value="ECO:0007669"/>
    <property type="project" value="UniProtKB-KW"/>
</dbReference>
<feature type="domain" description="Peptidase M14" evidence="11">
    <location>
        <begin position="427"/>
        <end position="736"/>
    </location>
</feature>
<feature type="region of interest" description="Disordered" evidence="10">
    <location>
        <begin position="1"/>
        <end position="31"/>
    </location>
</feature>
<dbReference type="Pfam" id="PF18027">
    <property type="entry name" value="Pepdidase_M14_N"/>
    <property type="match status" value="1"/>
</dbReference>
<dbReference type="PANTHER" id="PTHR12756">
    <property type="entry name" value="CYTOSOLIC CARBOXYPEPTIDASE"/>
    <property type="match status" value="1"/>
</dbReference>
<feature type="compositionally biased region" description="Basic residues" evidence="10">
    <location>
        <begin position="1479"/>
        <end position="1490"/>
    </location>
</feature>
<feature type="compositionally biased region" description="Acidic residues" evidence="10">
    <location>
        <begin position="211"/>
        <end position="225"/>
    </location>
</feature>
<dbReference type="EnsemblMetazoa" id="ACHR002298-RA">
    <property type="protein sequence ID" value="ACHR002298-PA"/>
    <property type="gene ID" value="ACHR002298"/>
</dbReference>
<name>A0A182JUW6_9DIPT</name>
<reference evidence="12" key="2">
    <citation type="submission" date="2020-05" db="UniProtKB">
        <authorList>
            <consortium name="EnsemblMetazoa"/>
        </authorList>
    </citation>
    <scope>IDENTIFICATION</scope>
    <source>
        <strain evidence="12">ACHKN1017</strain>
    </source>
</reference>
<evidence type="ECO:0000313" key="12">
    <source>
        <dbReference type="EnsemblMetazoa" id="ACHR002298-PA"/>
    </source>
</evidence>
<feature type="compositionally biased region" description="Acidic residues" evidence="10">
    <location>
        <begin position="985"/>
        <end position="1000"/>
    </location>
</feature>
<evidence type="ECO:0000256" key="9">
    <source>
        <dbReference type="PROSITE-ProRule" id="PRU01379"/>
    </source>
</evidence>
<dbReference type="GO" id="GO:0004181">
    <property type="term" value="F:metallocarboxypeptidase activity"/>
    <property type="evidence" value="ECO:0007669"/>
    <property type="project" value="InterPro"/>
</dbReference>
<keyword evidence="8" id="KW-0482">Metalloprotease</keyword>
<evidence type="ECO:0000256" key="5">
    <source>
        <dbReference type="ARBA" id="ARBA00022723"/>
    </source>
</evidence>
<keyword evidence="4" id="KW-0645">Protease</keyword>
<dbReference type="STRING" id="43041.A0A182JUW6"/>
<dbReference type="PANTHER" id="PTHR12756:SF45">
    <property type="entry name" value="CYTOSOLIC CARBOXYPEPTIDASE NNA1"/>
    <property type="match status" value="1"/>
</dbReference>
<comment type="cofactor">
    <cofactor evidence="1">
        <name>Zn(2+)</name>
        <dbReference type="ChEBI" id="CHEBI:29105"/>
    </cofactor>
</comment>
<feature type="region of interest" description="Disordered" evidence="10">
    <location>
        <begin position="149"/>
        <end position="275"/>
    </location>
</feature>
<feature type="compositionally biased region" description="Low complexity" evidence="10">
    <location>
        <begin position="195"/>
        <end position="210"/>
    </location>
</feature>
<keyword evidence="13" id="KW-1185">Reference proteome</keyword>
<protein>
    <recommendedName>
        <fullName evidence="11">Peptidase M14 domain-containing protein</fullName>
    </recommendedName>
</protein>
<evidence type="ECO:0000256" key="10">
    <source>
        <dbReference type="SAM" id="MobiDB-lite"/>
    </source>
</evidence>
<keyword evidence="5" id="KW-0479">Metal-binding</keyword>
<evidence type="ECO:0000256" key="1">
    <source>
        <dbReference type="ARBA" id="ARBA00001947"/>
    </source>
</evidence>
<keyword evidence="6" id="KW-0378">Hydrolase</keyword>
<feature type="region of interest" description="Disordered" evidence="10">
    <location>
        <begin position="973"/>
        <end position="1051"/>
    </location>
</feature>
<evidence type="ECO:0000259" key="11">
    <source>
        <dbReference type="PROSITE" id="PS52035"/>
    </source>
</evidence>
<feature type="active site" description="Proton donor/acceptor" evidence="9">
    <location>
        <position position="700"/>
    </location>
</feature>
<reference evidence="13" key="1">
    <citation type="submission" date="2013-03" db="EMBL/GenBank/DDBJ databases">
        <title>The Genome Sequence of Anopheles christyi ACHKN1017.</title>
        <authorList>
            <consortium name="The Broad Institute Genomics Platform"/>
            <person name="Neafsey D.E."/>
            <person name="Besansky N."/>
            <person name="Walker B."/>
            <person name="Young S.K."/>
            <person name="Zeng Q."/>
            <person name="Gargeya S."/>
            <person name="Fitzgerald M."/>
            <person name="Haas B."/>
            <person name="Abouelleil A."/>
            <person name="Allen A.W."/>
            <person name="Alvarado L."/>
            <person name="Arachchi H.M."/>
            <person name="Berlin A.M."/>
            <person name="Chapman S.B."/>
            <person name="Gainer-Dewar J."/>
            <person name="Goldberg J."/>
            <person name="Griggs A."/>
            <person name="Gujja S."/>
            <person name="Hansen M."/>
            <person name="Howarth C."/>
            <person name="Imamovic A."/>
            <person name="Ireland A."/>
            <person name="Larimer J."/>
            <person name="McCowan C."/>
            <person name="Murphy C."/>
            <person name="Pearson M."/>
            <person name="Poon T.W."/>
            <person name="Priest M."/>
            <person name="Roberts A."/>
            <person name="Saif S."/>
            <person name="Shea T."/>
            <person name="Sisk P."/>
            <person name="Sykes S."/>
            <person name="Wortman J."/>
            <person name="Nusbaum C."/>
            <person name="Birren B."/>
        </authorList>
    </citation>
    <scope>NUCLEOTIDE SEQUENCE [LARGE SCALE GENOMIC DNA]</scope>
    <source>
        <strain evidence="13">ACHKN1017</strain>
    </source>
</reference>
<evidence type="ECO:0000256" key="4">
    <source>
        <dbReference type="ARBA" id="ARBA00022670"/>
    </source>
</evidence>
<evidence type="ECO:0000313" key="13">
    <source>
        <dbReference type="Proteomes" id="UP000075881"/>
    </source>
</evidence>
<comment type="similarity">
    <text evidence="2 9">Belongs to the peptidase M14 family.</text>
</comment>
<organism evidence="12 13">
    <name type="scientific">Anopheles christyi</name>
    <dbReference type="NCBI Taxonomy" id="43041"/>
    <lineage>
        <taxon>Eukaryota</taxon>
        <taxon>Metazoa</taxon>
        <taxon>Ecdysozoa</taxon>
        <taxon>Arthropoda</taxon>
        <taxon>Hexapoda</taxon>
        <taxon>Insecta</taxon>
        <taxon>Pterygota</taxon>
        <taxon>Neoptera</taxon>
        <taxon>Endopterygota</taxon>
        <taxon>Diptera</taxon>
        <taxon>Nematocera</taxon>
        <taxon>Culicoidea</taxon>
        <taxon>Culicidae</taxon>
        <taxon>Anophelinae</taxon>
        <taxon>Anopheles</taxon>
    </lineage>
</organism>
<evidence type="ECO:0000256" key="8">
    <source>
        <dbReference type="ARBA" id="ARBA00023049"/>
    </source>
</evidence>
<sequence length="1498" mass="170038">VLEERVYHLDDAPETPEPYYQPTGKELQPRPVGEENGIIVYNYNPTSAVHYTEDEARLTPEPDPVPTLCTKSGPVFRHLRQLRRRLQRTLLQWDQSEYLDRDFSYEEMNDAREILPYGEDNQTVHELEESPPHEQQELVCIQSAGDVTPMSEEHARNAEESVAEDELETMGDREAVSSSPDSYPDGCQVLRHTDSTSSTNNHHNNNTTNSDEAENDESDDSEGEQTESSCRRPAGPGPSCSPTNRAPDLCPQFSRSTVGGSKAQPAAHPTPLDPDDLVFESRFESGNLGRAIKITPTYYELYLRPDMYTNRHTQWFYFQVKNTKAKVVYRFSIINLTKPDSLYKEGMRPLMYSTMDAECNQVGWRRCGDNIAYFRNEDNSNGYNYSHYHHRPADDDEDEYIGTSSFTLSFNIEFKYDGDTVYFAHSYPYTYSDLQDYLMCIQRNPVKSKFCKLRLLCRSLAGNNVYYLTVTAPTTHEDDNQKVDTTTTTRSMGAFCCTTSCFPGRALDLKRNICFCRQKKKAVIITARVHPGESPSSWMMKGLMDFITGDSYVAKKLRHKFIFKLVPMLNPDGVIVGNTRSSLTGRDLNRQYRTVIRETYPSIWNTKAMIRRLMEDCGVAMYCDMHAHSRKHNVFIYGCENLKRHPDRRLLEQVFPLMLHKNVADKFSFENCKFKVQKNKEGTGRIVVWVLGVTNSYTLEASFGGSTMGGRAGTHFSTADYEHIGRAYCETLMDYYDDNPIKVNYYLRRIKKIRKREKRLRKAQRTQQQESFCGYRQMVRKYLWYILNLHNPDGSPPSEGAITMKLRQFTRIPVPRTADEMEAQREERRQDELARLEKRRKLSVARPYTYYPLREKPEKPFLFNWRNWFWPVRTGVRQCLWFVLNLYHSDWPPPCDEAIQRRFQHFLSIPVPRTPEELEALRKAERKAAADKPKITKRKVVVVVVKRRRSIVQIPEKLRMKILTRLSKEGSSAEEPLNIPLSDYSSDEGDTSSSSSEDEGKDSMAELEGPCCSTLKVPPSSPVLPQKLKGNKKSKKQSVPLARPPTYRRKSHSVQRIVLDIPTTEPASDFFEYTSEDELLLPPMAASDTENTVKHTFRRRNRPRRTDNIRKLTLLGCETQYLMPPELIVRSAANRYQSEDEDEQSKMVMSIIKEFPPVIGKERVWQRSSGSERPDHCQVRFSLKRSIWTGTHSDGYVNDCYNPRPISWGAPPTLVKSNHYDNEALLTACSQKLAAWKDEKRSLKEKHHKSLLKHHSHVLGTHKDKENRSVRVKITVGSEQFAAAAAVASAAKHKLTGEKKASDQSADGGSAGGGGTGSNISRVKRKTRSTLSKIVEKAEIITHLSRSARVGQSRRMLTTSSSLSTAGSPRKALLSVPSTAGPLSAGPNGNGNSGPAERPSGNGLAAGVPSPGVKPGSKFRTGGIVVTAAQPLPKMRKSYAGPRGKSTASPIKLPTTSIDIQLTTLCSETESERNVKVTTGKKHKKKRTAKEKKDKLPC</sequence>
<dbReference type="FunFam" id="3.40.630.10:FF:000011">
    <property type="entry name" value="cytosolic carboxypeptidase 2 isoform X1"/>
    <property type="match status" value="1"/>
</dbReference>
<evidence type="ECO:0000256" key="3">
    <source>
        <dbReference type="ARBA" id="ARBA00022645"/>
    </source>
</evidence>
<feature type="region of interest" description="Disordered" evidence="10">
    <location>
        <begin position="1296"/>
        <end position="1329"/>
    </location>
</feature>
<dbReference type="CDD" id="cd06907">
    <property type="entry name" value="M14_AGBL2-3_like"/>
    <property type="match status" value="1"/>
</dbReference>
<dbReference type="InterPro" id="IPR040626">
    <property type="entry name" value="Pepdidase_M14_N"/>
</dbReference>
<dbReference type="InterPro" id="IPR000834">
    <property type="entry name" value="Peptidase_M14"/>
</dbReference>
<dbReference type="SUPFAM" id="SSF53187">
    <property type="entry name" value="Zn-dependent exopeptidases"/>
    <property type="match status" value="1"/>
</dbReference>
<dbReference type="GO" id="GO:0008270">
    <property type="term" value="F:zinc ion binding"/>
    <property type="evidence" value="ECO:0007669"/>
    <property type="project" value="InterPro"/>
</dbReference>
<proteinExistence type="inferred from homology"/>
<dbReference type="Gene3D" id="2.60.40.3120">
    <property type="match status" value="1"/>
</dbReference>
<dbReference type="PROSITE" id="PS52035">
    <property type="entry name" value="PEPTIDASE_M14"/>
    <property type="match status" value="1"/>
</dbReference>
<dbReference type="InterPro" id="IPR050821">
    <property type="entry name" value="Cytosolic_carboxypeptidase"/>
</dbReference>
<feature type="region of interest" description="Disordered" evidence="10">
    <location>
        <begin position="1470"/>
        <end position="1498"/>
    </location>
</feature>
<accession>A0A182JUW6</accession>
<keyword evidence="3" id="KW-0121">Carboxypeptidase</keyword>
<feature type="compositionally biased region" description="Basic and acidic residues" evidence="10">
    <location>
        <begin position="1"/>
        <end position="11"/>
    </location>
</feature>
<evidence type="ECO:0000256" key="2">
    <source>
        <dbReference type="ARBA" id="ARBA00005988"/>
    </source>
</evidence>
<keyword evidence="7" id="KW-0862">Zinc</keyword>
<dbReference type="Gene3D" id="3.40.630.10">
    <property type="entry name" value="Zn peptidases"/>
    <property type="match status" value="1"/>
</dbReference>
<feature type="region of interest" description="Disordered" evidence="10">
    <location>
        <begin position="1347"/>
        <end position="1419"/>
    </location>
</feature>
<dbReference type="VEuPathDB" id="VectorBase:ACHR002298"/>
<dbReference type="Pfam" id="PF00246">
    <property type="entry name" value="Peptidase_M14"/>
    <property type="match status" value="1"/>
</dbReference>